<dbReference type="Gene3D" id="3.90.20.20">
    <property type="match status" value="1"/>
</dbReference>
<protein>
    <submittedName>
        <fullName evidence="5">Heat shock protein GrpE</fullName>
    </submittedName>
</protein>
<dbReference type="GO" id="GO:0006457">
    <property type="term" value="P:protein folding"/>
    <property type="evidence" value="ECO:0007669"/>
    <property type="project" value="InterPro"/>
</dbReference>
<dbReference type="GO" id="GO:0051082">
    <property type="term" value="F:unfolded protein binding"/>
    <property type="evidence" value="ECO:0007669"/>
    <property type="project" value="TreeGrafter"/>
</dbReference>
<dbReference type="AlphaFoldDB" id="A0A3B0SR22"/>
<evidence type="ECO:0000256" key="3">
    <source>
        <dbReference type="SAM" id="Coils"/>
    </source>
</evidence>
<keyword evidence="3" id="KW-0175">Coiled coil</keyword>
<dbReference type="InterPro" id="IPR013805">
    <property type="entry name" value="GrpE_CC"/>
</dbReference>
<dbReference type="HAMAP" id="MF_01151">
    <property type="entry name" value="GrpE"/>
    <property type="match status" value="1"/>
</dbReference>
<evidence type="ECO:0000256" key="4">
    <source>
        <dbReference type="SAM" id="MobiDB-lite"/>
    </source>
</evidence>
<dbReference type="GO" id="GO:0042803">
    <property type="term" value="F:protein homodimerization activity"/>
    <property type="evidence" value="ECO:0007669"/>
    <property type="project" value="InterPro"/>
</dbReference>
<dbReference type="SUPFAM" id="SSF58014">
    <property type="entry name" value="Coiled-coil domain of nucleotide exchange factor GrpE"/>
    <property type="match status" value="1"/>
</dbReference>
<dbReference type="Gene3D" id="2.30.22.10">
    <property type="entry name" value="Head domain of nucleotide exchange factor GrpE"/>
    <property type="match status" value="1"/>
</dbReference>
<keyword evidence="5" id="KW-0346">Stress response</keyword>
<proteinExistence type="inferred from homology"/>
<feature type="coiled-coil region" evidence="3">
    <location>
        <begin position="60"/>
        <end position="87"/>
    </location>
</feature>
<name>A0A3B0SR22_9ZZZZ</name>
<evidence type="ECO:0000256" key="1">
    <source>
        <dbReference type="ARBA" id="ARBA00009054"/>
    </source>
</evidence>
<dbReference type="Pfam" id="PF01025">
    <property type="entry name" value="GrpE"/>
    <property type="match status" value="1"/>
</dbReference>
<comment type="similarity">
    <text evidence="1">Belongs to the GrpE family.</text>
</comment>
<keyword evidence="2" id="KW-0143">Chaperone</keyword>
<sequence>MNDPIPPVDGAADEVAPSTPPQAQAPVVEIEIVEPDSTTADTEYVAFNAPRGDGDTLDELRAAREEVVDLRDKLHRMTADFDNYRKRVERDQLRIITSASERVVKELLPTLDAFDAALAYSPTTESETNLLNGMASTRAQLLDTLSKEGLEPTPGAGVPFDPTIHEAVTGPTDGDGDLVVTQELRRGYTMHGKVVRPALVALDNK</sequence>
<feature type="region of interest" description="Disordered" evidence="4">
    <location>
        <begin position="1"/>
        <end position="26"/>
    </location>
</feature>
<reference evidence="5" key="1">
    <citation type="submission" date="2018-06" db="EMBL/GenBank/DDBJ databases">
        <authorList>
            <person name="Zhirakovskaya E."/>
        </authorList>
    </citation>
    <scope>NUCLEOTIDE SEQUENCE</scope>
</reference>
<dbReference type="PANTHER" id="PTHR21237">
    <property type="entry name" value="GRPE PROTEIN"/>
    <property type="match status" value="1"/>
</dbReference>
<dbReference type="InterPro" id="IPR000740">
    <property type="entry name" value="GrpE"/>
</dbReference>
<organism evidence="5">
    <name type="scientific">hydrothermal vent metagenome</name>
    <dbReference type="NCBI Taxonomy" id="652676"/>
    <lineage>
        <taxon>unclassified sequences</taxon>
        <taxon>metagenomes</taxon>
        <taxon>ecological metagenomes</taxon>
    </lineage>
</organism>
<dbReference type="GO" id="GO:0000774">
    <property type="term" value="F:adenyl-nucleotide exchange factor activity"/>
    <property type="evidence" value="ECO:0007669"/>
    <property type="project" value="InterPro"/>
</dbReference>
<dbReference type="InterPro" id="IPR009012">
    <property type="entry name" value="GrpE_head"/>
</dbReference>
<dbReference type="GO" id="GO:0051087">
    <property type="term" value="F:protein-folding chaperone binding"/>
    <property type="evidence" value="ECO:0007669"/>
    <property type="project" value="InterPro"/>
</dbReference>
<dbReference type="CDD" id="cd00446">
    <property type="entry name" value="GrpE"/>
    <property type="match status" value="1"/>
</dbReference>
<dbReference type="SUPFAM" id="SSF51064">
    <property type="entry name" value="Head domain of nucleotide exchange factor GrpE"/>
    <property type="match status" value="1"/>
</dbReference>
<evidence type="ECO:0000256" key="2">
    <source>
        <dbReference type="ARBA" id="ARBA00023186"/>
    </source>
</evidence>
<dbReference type="PANTHER" id="PTHR21237:SF23">
    <property type="entry name" value="GRPE PROTEIN HOMOLOG, MITOCHONDRIAL"/>
    <property type="match status" value="1"/>
</dbReference>
<gene>
    <name evidence="5" type="ORF">MNBD_ACTINO02-2395</name>
</gene>
<dbReference type="EMBL" id="UOEK01000376">
    <property type="protein sequence ID" value="VAW06940.1"/>
    <property type="molecule type" value="Genomic_DNA"/>
</dbReference>
<dbReference type="PRINTS" id="PR00773">
    <property type="entry name" value="GRPEPROTEIN"/>
</dbReference>
<accession>A0A3B0SR22</accession>
<evidence type="ECO:0000313" key="5">
    <source>
        <dbReference type="EMBL" id="VAW06940.1"/>
    </source>
</evidence>